<dbReference type="Gene3D" id="3.40.50.10350">
    <property type="entry name" value="Glycerate kinase, domain 1"/>
    <property type="match status" value="1"/>
</dbReference>
<evidence type="ECO:0000256" key="1">
    <source>
        <dbReference type="ARBA" id="ARBA00006284"/>
    </source>
</evidence>
<dbReference type="NCBIfam" id="TIGR00045">
    <property type="entry name" value="glycerate kinase"/>
    <property type="match status" value="1"/>
</dbReference>
<dbReference type="Proteomes" id="UP000093199">
    <property type="component" value="Unassembled WGS sequence"/>
</dbReference>
<dbReference type="PANTHER" id="PTHR21599">
    <property type="entry name" value="GLYCERATE KINASE"/>
    <property type="match status" value="1"/>
</dbReference>
<dbReference type="PANTHER" id="PTHR21599:SF0">
    <property type="entry name" value="GLYCERATE KINASE"/>
    <property type="match status" value="1"/>
</dbReference>
<dbReference type="RefSeq" id="WP_066545744.1">
    <property type="nucleotide sequence ID" value="NZ_MASJ01000023.1"/>
</dbReference>
<comment type="caution">
    <text evidence="5">The sequence shown here is derived from an EMBL/GenBank/DDBJ whole genome shotgun (WGS) entry which is preliminary data.</text>
</comment>
<sequence>MKILISPDAFKGSLTAMEAAIAIEQGVHAWDDTIETVKLPVADGGEGTMTALVEATNGRYVSVIVADPLGRLISAQYGVLGNGTTCVIEMAVASGLTLLQPNERNPHIASTYGTGQLIQHALKQGFKDFIICLGGSATNDGGIGMLRALGLRLLDVHGQDIPPTIDGIFELATLDFLNWQTQLAHCHIRIACDVQNPLVGENGATAIFGPQKGILPHEIARVDAALTHWASIVEQHLHIRLHDAVGAGAAGGMGGALIAFLQGTFQRGIDVVLQTMQYEAHLQNVDYIITGEGQSDAQTLYGKAPMGIQQLAKKHHIPVILLSGMIPQHAQQPLRAQFDYVVAIVDGDITQEAAMKHAAAYLQQRATKITQLITRAAT</sequence>
<keyword evidence="3 4" id="KW-0418">Kinase</keyword>
<dbReference type="Pfam" id="PF02595">
    <property type="entry name" value="Gly_kinase"/>
    <property type="match status" value="1"/>
</dbReference>
<dbReference type="OrthoDB" id="9774290at2"/>
<organism evidence="5 6">
    <name type="scientific">Caryophanon tenue</name>
    <dbReference type="NCBI Taxonomy" id="33978"/>
    <lineage>
        <taxon>Bacteria</taxon>
        <taxon>Bacillati</taxon>
        <taxon>Bacillota</taxon>
        <taxon>Bacilli</taxon>
        <taxon>Bacillales</taxon>
        <taxon>Caryophanaceae</taxon>
        <taxon>Caryophanon</taxon>
    </lineage>
</organism>
<protein>
    <submittedName>
        <fullName evidence="5">Glycerate kinase</fullName>
    </submittedName>
</protein>
<reference evidence="5 6" key="1">
    <citation type="submission" date="2016-07" db="EMBL/GenBank/DDBJ databases">
        <title>Caryophanon tenue genome sequencing.</title>
        <authorList>
            <person name="Verma A."/>
            <person name="Pal Y."/>
            <person name="Krishnamurthi S."/>
        </authorList>
    </citation>
    <scope>NUCLEOTIDE SEQUENCE [LARGE SCALE GENOMIC DNA]</scope>
    <source>
        <strain evidence="5 6">DSM 14152</strain>
    </source>
</reference>
<keyword evidence="6" id="KW-1185">Reference proteome</keyword>
<dbReference type="Gene3D" id="3.90.1510.10">
    <property type="entry name" value="Glycerate kinase, domain 2"/>
    <property type="match status" value="1"/>
</dbReference>
<dbReference type="GO" id="GO:0031388">
    <property type="term" value="P:organic acid phosphorylation"/>
    <property type="evidence" value="ECO:0007669"/>
    <property type="project" value="UniProtKB-UniRule"/>
</dbReference>
<dbReference type="EMBL" id="MASJ01000023">
    <property type="protein sequence ID" value="OCS84624.1"/>
    <property type="molecule type" value="Genomic_DNA"/>
</dbReference>
<dbReference type="SUPFAM" id="SSF110738">
    <property type="entry name" value="Glycerate kinase I"/>
    <property type="match status" value="1"/>
</dbReference>
<dbReference type="STRING" id="33978.A6M13_03340"/>
<evidence type="ECO:0000256" key="2">
    <source>
        <dbReference type="ARBA" id="ARBA00022679"/>
    </source>
</evidence>
<dbReference type="GO" id="GO:0008887">
    <property type="term" value="F:glycerate kinase activity"/>
    <property type="evidence" value="ECO:0007669"/>
    <property type="project" value="UniProtKB-UniRule"/>
</dbReference>
<accession>A0A1C0YBV6</accession>
<dbReference type="InterPro" id="IPR018193">
    <property type="entry name" value="Glyc_kinase_flavodox-like_fold"/>
</dbReference>
<gene>
    <name evidence="5" type="ORF">A6M13_03340</name>
</gene>
<proteinExistence type="inferred from homology"/>
<comment type="similarity">
    <text evidence="1 4">Belongs to the glycerate kinase type-1 family.</text>
</comment>
<dbReference type="AlphaFoldDB" id="A0A1C0YBV6"/>
<dbReference type="InterPro" id="IPR018197">
    <property type="entry name" value="Glycerate_kinase_RE-like"/>
</dbReference>
<evidence type="ECO:0000313" key="5">
    <source>
        <dbReference type="EMBL" id="OCS84624.1"/>
    </source>
</evidence>
<dbReference type="PIRSF" id="PIRSF006078">
    <property type="entry name" value="GlxK"/>
    <property type="match status" value="1"/>
</dbReference>
<dbReference type="InterPro" id="IPR036129">
    <property type="entry name" value="Glycerate_kinase_sf"/>
</dbReference>
<evidence type="ECO:0000256" key="3">
    <source>
        <dbReference type="ARBA" id="ARBA00022777"/>
    </source>
</evidence>
<name>A0A1C0YBV6_9BACL</name>
<evidence type="ECO:0000256" key="4">
    <source>
        <dbReference type="PIRNR" id="PIRNR006078"/>
    </source>
</evidence>
<evidence type="ECO:0000313" key="6">
    <source>
        <dbReference type="Proteomes" id="UP000093199"/>
    </source>
</evidence>
<keyword evidence="2 4" id="KW-0808">Transferase</keyword>
<dbReference type="InterPro" id="IPR004381">
    <property type="entry name" value="Glycerate_kinase"/>
</dbReference>